<feature type="region of interest" description="Disordered" evidence="1">
    <location>
        <begin position="273"/>
        <end position="352"/>
    </location>
</feature>
<dbReference type="Proteomes" id="UP000836788">
    <property type="component" value="Chromosome 1"/>
</dbReference>
<feature type="compositionally biased region" description="Low complexity" evidence="1">
    <location>
        <begin position="273"/>
        <end position="285"/>
    </location>
</feature>
<feature type="compositionally biased region" description="Basic residues" evidence="1">
    <location>
        <begin position="82"/>
        <end position="91"/>
    </location>
</feature>
<dbReference type="GO" id="GO:0016071">
    <property type="term" value="P:mRNA metabolic process"/>
    <property type="evidence" value="ECO:0007669"/>
    <property type="project" value="UniProtKB-ARBA"/>
</dbReference>
<gene>
    <name evidence="2" type="ORF">PTTT1_LOCUS5140</name>
</gene>
<dbReference type="Pfam" id="PF15365">
    <property type="entry name" value="PNRC"/>
    <property type="match status" value="1"/>
</dbReference>
<accession>A0A8J9SNN7</accession>
<dbReference type="AlphaFoldDB" id="A0A8J9SNN7"/>
<feature type="compositionally biased region" description="Polar residues" evidence="1">
    <location>
        <begin position="128"/>
        <end position="146"/>
    </location>
</feature>
<evidence type="ECO:0000313" key="2">
    <source>
        <dbReference type="EMBL" id="CAG9277872.1"/>
    </source>
</evidence>
<evidence type="ECO:0000256" key="1">
    <source>
        <dbReference type="SAM" id="MobiDB-lite"/>
    </source>
</evidence>
<reference evidence="2" key="1">
    <citation type="submission" date="2022-02" db="EMBL/GenBank/DDBJ databases">
        <authorList>
            <person name="Giguere J D."/>
        </authorList>
    </citation>
    <scope>NUCLEOTIDE SEQUENCE</scope>
    <source>
        <strain evidence="2">CCAP 1055/1</strain>
    </source>
</reference>
<protein>
    <submittedName>
        <fullName evidence="2">Uncharacterized protein</fullName>
    </submittedName>
</protein>
<proteinExistence type="predicted"/>
<feature type="compositionally biased region" description="Low complexity" evidence="1">
    <location>
        <begin position="35"/>
        <end position="81"/>
    </location>
</feature>
<feature type="region of interest" description="Disordered" evidence="1">
    <location>
        <begin position="188"/>
        <end position="218"/>
    </location>
</feature>
<organism evidence="2">
    <name type="scientific">Phaeodactylum tricornutum</name>
    <name type="common">Diatom</name>
    <dbReference type="NCBI Taxonomy" id="2850"/>
    <lineage>
        <taxon>Eukaryota</taxon>
        <taxon>Sar</taxon>
        <taxon>Stramenopiles</taxon>
        <taxon>Ochrophyta</taxon>
        <taxon>Bacillariophyta</taxon>
        <taxon>Bacillariophyceae</taxon>
        <taxon>Bacillariophycidae</taxon>
        <taxon>Naviculales</taxon>
        <taxon>Phaeodactylaceae</taxon>
        <taxon>Phaeodactylum</taxon>
    </lineage>
</organism>
<name>A0A8J9SNN7_PHATR</name>
<sequence>MYVEESSPNQRVMDPRVDEATVALKGLLGIGGGTTLPTTTTSTTTSTLTTEASVPTSVPTTPTATNSNNNKSSNNPAPSSKSKSKKKKTKATAKNVNTVSATPTGTGKKAKARTANAVSKGASHRQEATTQPAEPQNFAWSAFQSSPDASKLPIPAFLHTAENARFGHAESSSPALLRPTLSYANAARTVAEKSEREGEPGPQTSHRKGDSPNPPDLANTVVEHQVTDAPLETFSTETITASTTNVPITPTAQATEDPPISKTGINLAALASVTSPPTTSVRSPTLQSPPHPSPMHQNPHQPPVLFHTPPHPQSHPQPPAHAHAHNPHRSPYPPHPHYGGPQHSPPFAPPGFVTIQVQVPPVLLPGRQMVVTSPAGYPVQITVPDHVPPGAILPVHVPNGLPLHMMPPPGPYPGGPFYPPHPHRG</sequence>
<dbReference type="InterPro" id="IPR028322">
    <property type="entry name" value="PNRC-like_rgn"/>
</dbReference>
<feature type="region of interest" description="Disordered" evidence="1">
    <location>
        <begin position="27"/>
        <end position="146"/>
    </location>
</feature>
<dbReference type="EMBL" id="OU594942">
    <property type="protein sequence ID" value="CAG9277872.1"/>
    <property type="molecule type" value="Genomic_DNA"/>
</dbReference>
<feature type="compositionally biased region" description="Pro residues" evidence="1">
    <location>
        <begin position="309"/>
        <end position="319"/>
    </location>
</feature>
<feature type="compositionally biased region" description="Basic and acidic residues" evidence="1">
    <location>
        <begin position="190"/>
        <end position="199"/>
    </location>
</feature>